<evidence type="ECO:0000256" key="2">
    <source>
        <dbReference type="SAM" id="SignalP"/>
    </source>
</evidence>
<evidence type="ECO:0000313" key="4">
    <source>
        <dbReference type="Proteomes" id="UP001378592"/>
    </source>
</evidence>
<feature type="transmembrane region" description="Helical" evidence="1">
    <location>
        <begin position="290"/>
        <end position="309"/>
    </location>
</feature>
<keyword evidence="2" id="KW-0732">Signal</keyword>
<evidence type="ECO:0000313" key="3">
    <source>
        <dbReference type="EMBL" id="KAK7869296.1"/>
    </source>
</evidence>
<comment type="caution">
    <text evidence="3">The sequence shown here is derived from an EMBL/GenBank/DDBJ whole genome shotgun (WGS) entry which is preliminary data.</text>
</comment>
<dbReference type="Proteomes" id="UP001378592">
    <property type="component" value="Unassembled WGS sequence"/>
</dbReference>
<evidence type="ECO:0000256" key="1">
    <source>
        <dbReference type="SAM" id="Phobius"/>
    </source>
</evidence>
<accession>A0AAN9Z9M4</accession>
<organism evidence="3 4">
    <name type="scientific">Gryllus longicercus</name>
    <dbReference type="NCBI Taxonomy" id="2509291"/>
    <lineage>
        <taxon>Eukaryota</taxon>
        <taxon>Metazoa</taxon>
        <taxon>Ecdysozoa</taxon>
        <taxon>Arthropoda</taxon>
        <taxon>Hexapoda</taxon>
        <taxon>Insecta</taxon>
        <taxon>Pterygota</taxon>
        <taxon>Neoptera</taxon>
        <taxon>Polyneoptera</taxon>
        <taxon>Orthoptera</taxon>
        <taxon>Ensifera</taxon>
        <taxon>Gryllidea</taxon>
        <taxon>Grylloidea</taxon>
        <taxon>Gryllidae</taxon>
        <taxon>Gryllinae</taxon>
        <taxon>Gryllus</taxon>
    </lineage>
</organism>
<name>A0AAN9Z9M4_9ORTH</name>
<feature type="transmembrane region" description="Helical" evidence="1">
    <location>
        <begin position="493"/>
        <end position="513"/>
    </location>
</feature>
<keyword evidence="1" id="KW-0812">Transmembrane</keyword>
<keyword evidence="1" id="KW-0472">Membrane</keyword>
<dbReference type="AlphaFoldDB" id="A0AAN9Z9M4"/>
<feature type="chain" id="PRO_5042944463" description="Ionotropic receptor" evidence="2">
    <location>
        <begin position="22"/>
        <end position="556"/>
    </location>
</feature>
<gene>
    <name evidence="3" type="ORF">R5R35_012865</name>
</gene>
<evidence type="ECO:0008006" key="5">
    <source>
        <dbReference type="Google" id="ProtNLM"/>
    </source>
</evidence>
<sequence length="556" mass="59444">MAARGAALLLLLCVCVAHANAHPLAPAAQSLLNELAAVLTQLTQRARSLLIVDVGKPDEVSQILHAAAHRLQVAVWRLENATTSLGNCVGVVSAPSWRALSIWLKRQQAPLTSPSGTAHWLMYAPKALSFGQILSLFDKTQNVFFDRGTGILQWDKKSIFMLFVQYENVVLTRPAIHGWPSEPTMESKKRTFIAPKSLQNLIAGKKAFRGSNKRPLLMELAIELRWQGKFVSNITEENFLKEGGDILISPWDAPASPRLEVVREPLNELVALTVAPRPPPAPLVALVRRALARGPCACLAAVVACAWGARVLWGRCLVRRSVAGGVTLLGAMVLAGMVHSLLARVLGGRARGDVVRSPGGFLAADPALYEVLAAAPDQRARQLGQRVLPAAGSGRPEDSLPMTGDCGWLVPIEMASWLKDQPVVVLGAVRAPAFALAVRRGSPLAAAAARAARRLGEGGLLGSARRALPLLRRLGPSPSNSPARAAPLRRRDVAAPLYLLAAAAALALLALACERAGRGAWRREGAGAAASKRKRSVTSTVLKRWRMLSVANLRAE</sequence>
<keyword evidence="1" id="KW-1133">Transmembrane helix</keyword>
<feature type="signal peptide" evidence="2">
    <location>
        <begin position="1"/>
        <end position="21"/>
    </location>
</feature>
<feature type="transmembrane region" description="Helical" evidence="1">
    <location>
        <begin position="321"/>
        <end position="342"/>
    </location>
</feature>
<reference evidence="3 4" key="1">
    <citation type="submission" date="2024-03" db="EMBL/GenBank/DDBJ databases">
        <title>The genome assembly and annotation of the cricket Gryllus longicercus Weissman &amp; Gray.</title>
        <authorList>
            <person name="Szrajer S."/>
            <person name="Gray D."/>
            <person name="Ylla G."/>
        </authorList>
    </citation>
    <scope>NUCLEOTIDE SEQUENCE [LARGE SCALE GENOMIC DNA]</scope>
    <source>
        <strain evidence="3">DAG 2021-001</strain>
        <tissue evidence="3">Whole body minus gut</tissue>
    </source>
</reference>
<proteinExistence type="predicted"/>
<dbReference type="EMBL" id="JAZDUA010000076">
    <property type="protein sequence ID" value="KAK7869296.1"/>
    <property type="molecule type" value="Genomic_DNA"/>
</dbReference>
<keyword evidence="4" id="KW-1185">Reference proteome</keyword>
<protein>
    <recommendedName>
        <fullName evidence="5">Ionotropic receptor</fullName>
    </recommendedName>
</protein>